<protein>
    <submittedName>
        <fullName evidence="1">Uncharacterized protein</fullName>
    </submittedName>
</protein>
<name>A0A0K2V893_LEPSM</name>
<proteinExistence type="predicted"/>
<evidence type="ECO:0000313" key="1">
    <source>
        <dbReference type="EMBL" id="CDW46763.1"/>
    </source>
</evidence>
<feature type="non-terminal residue" evidence="1">
    <location>
        <position position="1"/>
    </location>
</feature>
<accession>A0A0K2V893</accession>
<reference evidence="1" key="1">
    <citation type="submission" date="2014-05" db="EMBL/GenBank/DDBJ databases">
        <authorList>
            <person name="Chronopoulou M."/>
        </authorList>
    </citation>
    <scope>NUCLEOTIDE SEQUENCE</scope>
    <source>
        <tissue evidence="1">Whole organism</tissue>
    </source>
</reference>
<dbReference type="AlphaFoldDB" id="A0A0K2V893"/>
<sequence>FFLPSSKPKTYNKMLFFNFSHCKIFTSTLSLLKPNRVGPSAVYQKMVILAHIHPFVDKYTIQTY</sequence>
<dbReference type="EMBL" id="HACA01029402">
    <property type="protein sequence ID" value="CDW46763.1"/>
    <property type="molecule type" value="Transcribed_RNA"/>
</dbReference>
<organism evidence="1">
    <name type="scientific">Lepeophtheirus salmonis</name>
    <name type="common">Salmon louse</name>
    <name type="synonym">Caligus salmonis</name>
    <dbReference type="NCBI Taxonomy" id="72036"/>
    <lineage>
        <taxon>Eukaryota</taxon>
        <taxon>Metazoa</taxon>
        <taxon>Ecdysozoa</taxon>
        <taxon>Arthropoda</taxon>
        <taxon>Crustacea</taxon>
        <taxon>Multicrustacea</taxon>
        <taxon>Hexanauplia</taxon>
        <taxon>Copepoda</taxon>
        <taxon>Siphonostomatoida</taxon>
        <taxon>Caligidae</taxon>
        <taxon>Lepeophtheirus</taxon>
    </lineage>
</organism>